<evidence type="ECO:0000256" key="5">
    <source>
        <dbReference type="ARBA" id="ARBA00023136"/>
    </source>
</evidence>
<feature type="transmembrane region" description="Helical" evidence="7">
    <location>
        <begin position="775"/>
        <end position="795"/>
    </location>
</feature>
<comment type="similarity">
    <text evidence="6">Belongs to the ABC-4 integral membrane protein family.</text>
</comment>
<gene>
    <name evidence="10" type="ORF">CEX98_03195</name>
</gene>
<evidence type="ECO:0000259" key="9">
    <source>
        <dbReference type="Pfam" id="PF12704"/>
    </source>
</evidence>
<proteinExistence type="inferred from homology"/>
<dbReference type="Pfam" id="PF02687">
    <property type="entry name" value="FtsX"/>
    <property type="match status" value="2"/>
</dbReference>
<dbReference type="PANTHER" id="PTHR30572">
    <property type="entry name" value="MEMBRANE COMPONENT OF TRANSPORTER-RELATED"/>
    <property type="match status" value="1"/>
</dbReference>
<dbReference type="RefSeq" id="WP_099640686.1">
    <property type="nucleotide sequence ID" value="NZ_NKHF01000013.1"/>
</dbReference>
<evidence type="ECO:0000256" key="3">
    <source>
        <dbReference type="ARBA" id="ARBA00022692"/>
    </source>
</evidence>
<feature type="transmembrane region" description="Helical" evidence="7">
    <location>
        <begin position="20"/>
        <end position="50"/>
    </location>
</feature>
<feature type="transmembrane region" description="Helical" evidence="7">
    <location>
        <begin position="689"/>
        <end position="713"/>
    </location>
</feature>
<evidence type="ECO:0000256" key="4">
    <source>
        <dbReference type="ARBA" id="ARBA00022989"/>
    </source>
</evidence>
<name>A0A2A5JUM1_PSEO7</name>
<feature type="domain" description="MacB-like periplasmic core" evidence="9">
    <location>
        <begin position="517"/>
        <end position="663"/>
    </location>
</feature>
<feature type="transmembrane region" description="Helical" evidence="7">
    <location>
        <begin position="438"/>
        <end position="457"/>
    </location>
</feature>
<evidence type="ECO:0000256" key="2">
    <source>
        <dbReference type="ARBA" id="ARBA00022475"/>
    </source>
</evidence>
<evidence type="ECO:0000256" key="6">
    <source>
        <dbReference type="ARBA" id="ARBA00038076"/>
    </source>
</evidence>
<dbReference type="InterPro" id="IPR025857">
    <property type="entry name" value="MacB_PCD"/>
</dbReference>
<feature type="transmembrane region" description="Helical" evidence="7">
    <location>
        <begin position="381"/>
        <end position="406"/>
    </location>
</feature>
<feature type="domain" description="ABC3 transporter permease C-terminal" evidence="8">
    <location>
        <begin position="694"/>
        <end position="803"/>
    </location>
</feature>
<sequence>MNLLQLRRQTTLAIKSLAQVPSFCITLVLTLALTLSCFFVALSLFSGFFIKPLDIESESRFVVIEQNNKYQDRESRGFQSFQNMLNWRQASALYQKRAVVSSFSDVVENLAGAPKLALTFVSDDYFSMIKMPLALGRYLTPTSNINQKNSEVIISYKLWQQYFNGDANVLGESLRIVGRFYTIVGVAAQSYSDPYFLNQGEGSLWLSFSEDERFFGDQRGEYHPWTSRQNSLKLLAILAESGSQDVLAEQLYQNVQAHQSEWKSADETLLDIEPVVRLYRDVEVAEHDKLAIIVLLSVVCLVLIAIFNVSNLFISRANTIQQQLALQAMLGAKRKVLFRGILLEALLLVSSAVVIGLFIAAWELRFVKSFTHGYLPLIDTLSLDTTVLLSAVLIVFLLALLFAFVTSRMVNFNQLRQSMQSSGKGSVKPVSQTMTKSLVAVQLFFTTVLVLGATLVLSKSVDTLLRPLGTKLDNMYSVVLHIPADPTPFSERYNNIERFKQALKTRSGVVDVAHGDSPLQSDVPVVAMRDMAGGWTPSMVRGNVGPDYFELTGLELIAGRTFSEAAIRGNKEEVIVSEAAANVLSPDGNVIGETYFIFNPDVPAEVVGISKNFNHPSRYNELQGKAVWLPALPLGYPFIIEMERGTVLTRAKVQDAIQAVNSQAGIWRFSDLTKAYHKLTYLARLTLQLSLALCVFSLLLSGVGIYGVLSYSLQQKRYEYGMRMALGAKKHRLYRLLLSDTLAPVITAMVAAVITVTGVYLSLPSTEWVLIKPSWLIAVVVTLLVFALASSVYPMKQLINATPMKVLRQ</sequence>
<comment type="caution">
    <text evidence="10">The sequence shown here is derived from an EMBL/GenBank/DDBJ whole genome shotgun (WGS) entry which is preliminary data.</text>
</comment>
<accession>A0A2A5JUM1</accession>
<feature type="transmembrane region" description="Helical" evidence="7">
    <location>
        <begin position="336"/>
        <end position="361"/>
    </location>
</feature>
<dbReference type="AlphaFoldDB" id="A0A2A5JUM1"/>
<dbReference type="InterPro" id="IPR003838">
    <property type="entry name" value="ABC3_permease_C"/>
</dbReference>
<keyword evidence="5 7" id="KW-0472">Membrane</keyword>
<dbReference type="GO" id="GO:0005886">
    <property type="term" value="C:plasma membrane"/>
    <property type="evidence" value="ECO:0007669"/>
    <property type="project" value="UniProtKB-SubCell"/>
</dbReference>
<evidence type="ECO:0000256" key="7">
    <source>
        <dbReference type="SAM" id="Phobius"/>
    </source>
</evidence>
<keyword evidence="2" id="KW-1003">Cell membrane</keyword>
<reference evidence="11" key="1">
    <citation type="journal article" date="2019" name="Genome Announc.">
        <title>Draft Genome Sequence of Pseudoalteromonas piscicida Strain 36Y ROTHPW, an Hypersaline Seawater Isolate from the South Coast of Sonora, Mexico.</title>
        <authorList>
            <person name="Sanchez-Diaz R."/>
            <person name="Molina-Garza Z.J."/>
            <person name="Cruz-Suarez L.E."/>
            <person name="Selvin J."/>
            <person name="Kiran G.S."/>
            <person name="Ibarra-Gamez J.C."/>
            <person name="Gomez-Gil B."/>
            <person name="Galaviz-Silva L."/>
        </authorList>
    </citation>
    <scope>NUCLEOTIDE SEQUENCE [LARGE SCALE GENOMIC DNA]</scope>
    <source>
        <strain evidence="11">36Y_RITHPW</strain>
    </source>
</reference>
<feature type="domain" description="ABC3 transporter permease C-terminal" evidence="8">
    <location>
        <begin position="298"/>
        <end position="409"/>
    </location>
</feature>
<dbReference type="OrthoDB" id="5711186at2"/>
<protein>
    <recommendedName>
        <fullName evidence="12">ABC transporter permease</fullName>
    </recommendedName>
</protein>
<feature type="transmembrane region" description="Helical" evidence="7">
    <location>
        <begin position="733"/>
        <end position="763"/>
    </location>
</feature>
<evidence type="ECO:0000313" key="10">
    <source>
        <dbReference type="EMBL" id="PCK33182.1"/>
    </source>
</evidence>
<dbReference type="Proteomes" id="UP000228621">
    <property type="component" value="Unassembled WGS sequence"/>
</dbReference>
<dbReference type="PANTHER" id="PTHR30572:SF4">
    <property type="entry name" value="ABC TRANSPORTER PERMEASE YTRF"/>
    <property type="match status" value="1"/>
</dbReference>
<dbReference type="InterPro" id="IPR050250">
    <property type="entry name" value="Macrolide_Exporter_MacB"/>
</dbReference>
<dbReference type="EMBL" id="NKHF01000013">
    <property type="protein sequence ID" value="PCK33182.1"/>
    <property type="molecule type" value="Genomic_DNA"/>
</dbReference>
<dbReference type="GO" id="GO:0022857">
    <property type="term" value="F:transmembrane transporter activity"/>
    <property type="evidence" value="ECO:0007669"/>
    <property type="project" value="TreeGrafter"/>
</dbReference>
<organism evidence="10 11">
    <name type="scientific">Pseudoalteromonas piscicida</name>
    <dbReference type="NCBI Taxonomy" id="43662"/>
    <lineage>
        <taxon>Bacteria</taxon>
        <taxon>Pseudomonadati</taxon>
        <taxon>Pseudomonadota</taxon>
        <taxon>Gammaproteobacteria</taxon>
        <taxon>Alteromonadales</taxon>
        <taxon>Pseudoalteromonadaceae</taxon>
        <taxon>Pseudoalteromonas</taxon>
    </lineage>
</organism>
<dbReference type="Pfam" id="PF12704">
    <property type="entry name" value="MacB_PCD"/>
    <property type="match status" value="2"/>
</dbReference>
<comment type="subcellular location">
    <subcellularLocation>
        <location evidence="1">Cell membrane</location>
        <topology evidence="1">Multi-pass membrane protein</topology>
    </subcellularLocation>
</comment>
<feature type="transmembrane region" description="Helical" evidence="7">
    <location>
        <begin position="290"/>
        <end position="315"/>
    </location>
</feature>
<evidence type="ECO:0000256" key="1">
    <source>
        <dbReference type="ARBA" id="ARBA00004651"/>
    </source>
</evidence>
<evidence type="ECO:0008006" key="12">
    <source>
        <dbReference type="Google" id="ProtNLM"/>
    </source>
</evidence>
<keyword evidence="4 7" id="KW-1133">Transmembrane helix</keyword>
<evidence type="ECO:0000313" key="11">
    <source>
        <dbReference type="Proteomes" id="UP000228621"/>
    </source>
</evidence>
<feature type="domain" description="MacB-like periplasmic core" evidence="9">
    <location>
        <begin position="28"/>
        <end position="218"/>
    </location>
</feature>
<evidence type="ECO:0000259" key="8">
    <source>
        <dbReference type="Pfam" id="PF02687"/>
    </source>
</evidence>
<keyword evidence="3 7" id="KW-0812">Transmembrane</keyword>
<keyword evidence="11" id="KW-1185">Reference proteome</keyword>